<comment type="catalytic activity">
    <reaction evidence="11">
        <text>8-oxo-dGTP + H2O = 8-oxo-dGMP + diphosphate + H(+)</text>
        <dbReference type="Rhea" id="RHEA:31575"/>
        <dbReference type="ChEBI" id="CHEBI:15377"/>
        <dbReference type="ChEBI" id="CHEBI:15378"/>
        <dbReference type="ChEBI" id="CHEBI:33019"/>
        <dbReference type="ChEBI" id="CHEBI:63224"/>
        <dbReference type="ChEBI" id="CHEBI:77896"/>
    </reaction>
    <physiologicalReaction direction="left-to-right" evidence="11">
        <dbReference type="Rhea" id="RHEA:31576"/>
    </physiologicalReaction>
</comment>
<keyword evidence="5" id="KW-0479">Metal-binding</keyword>
<dbReference type="Proteomes" id="UP000053424">
    <property type="component" value="Unassembled WGS sequence"/>
</dbReference>
<evidence type="ECO:0000256" key="16">
    <source>
        <dbReference type="ARBA" id="ARBA00030634"/>
    </source>
</evidence>
<dbReference type="PANTHER" id="PTHR43758:SF2">
    <property type="entry name" value="OXIDIZED PURINE NUCLEOSIDE TRIPHOSPHATE HYDROLASE"/>
    <property type="match status" value="1"/>
</dbReference>
<evidence type="ECO:0000256" key="11">
    <source>
        <dbReference type="ARBA" id="ARBA00024486"/>
    </source>
</evidence>
<dbReference type="SUPFAM" id="SSF55811">
    <property type="entry name" value="Nudix"/>
    <property type="match status" value="1"/>
</dbReference>
<protein>
    <recommendedName>
        <fullName evidence="14">Oxidized purine nucleoside triphosphate hydrolase</fullName>
        <ecNumber evidence="13">3.6.1.56</ecNumber>
    </recommendedName>
    <alternativeName>
        <fullName evidence="18">2-hydroxy-dATP diphosphatase</fullName>
    </alternativeName>
    <alternativeName>
        <fullName evidence="17">7,8-dihydro-8-oxoguanine triphosphatase</fullName>
    </alternativeName>
    <alternativeName>
        <fullName evidence="16">8-oxo-dGTPase</fullName>
    </alternativeName>
    <alternativeName>
        <fullName evidence="19">Methylated purine nucleoside triphosphate hydrolase</fullName>
    </alternativeName>
    <alternativeName>
        <fullName evidence="15">Nucleoside diphosphate-linked moiety X motif 1</fullName>
    </alternativeName>
</protein>
<evidence type="ECO:0000256" key="5">
    <source>
        <dbReference type="ARBA" id="ARBA00022723"/>
    </source>
</evidence>
<dbReference type="EC" id="3.6.1.56" evidence="13"/>
<evidence type="ECO:0000256" key="14">
    <source>
        <dbReference type="ARBA" id="ARBA00026218"/>
    </source>
</evidence>
<evidence type="ECO:0000256" key="4">
    <source>
        <dbReference type="ARBA" id="ARBA00011245"/>
    </source>
</evidence>
<evidence type="ECO:0000259" key="24">
    <source>
        <dbReference type="PROSITE" id="PS51462"/>
    </source>
</evidence>
<comment type="catalytic activity">
    <reaction evidence="10">
        <text>2-oxo-dATP + H2O = 2-oxo-dAMP + diphosphate + H(+)</text>
        <dbReference type="Rhea" id="RHEA:31583"/>
        <dbReference type="ChEBI" id="CHEBI:15377"/>
        <dbReference type="ChEBI" id="CHEBI:15378"/>
        <dbReference type="ChEBI" id="CHEBI:33019"/>
        <dbReference type="ChEBI" id="CHEBI:63212"/>
        <dbReference type="ChEBI" id="CHEBI:77897"/>
        <dbReference type="EC" id="3.6.1.56"/>
    </reaction>
    <physiologicalReaction direction="left-to-right" evidence="10">
        <dbReference type="Rhea" id="RHEA:31584"/>
    </physiologicalReaction>
</comment>
<name>A0A0C2XX30_HEBCY</name>
<dbReference type="GO" id="GO:0008828">
    <property type="term" value="F:dATP diphosphatase activity"/>
    <property type="evidence" value="ECO:0007669"/>
    <property type="project" value="UniProtKB-EC"/>
</dbReference>
<comment type="cofactor">
    <cofactor evidence="1">
        <name>Mg(2+)</name>
        <dbReference type="ChEBI" id="CHEBI:18420"/>
    </cofactor>
</comment>
<dbReference type="PROSITE" id="PS00893">
    <property type="entry name" value="NUDIX_BOX"/>
    <property type="match status" value="1"/>
</dbReference>
<keyword evidence="7" id="KW-0460">Magnesium</keyword>
<keyword evidence="6" id="KW-0378">Hydrolase</keyword>
<evidence type="ECO:0000256" key="19">
    <source>
        <dbReference type="ARBA" id="ARBA00032071"/>
    </source>
</evidence>
<organism evidence="25 26">
    <name type="scientific">Hebeloma cylindrosporum</name>
    <dbReference type="NCBI Taxonomy" id="76867"/>
    <lineage>
        <taxon>Eukaryota</taxon>
        <taxon>Fungi</taxon>
        <taxon>Dikarya</taxon>
        <taxon>Basidiomycota</taxon>
        <taxon>Agaricomycotina</taxon>
        <taxon>Agaricomycetes</taxon>
        <taxon>Agaricomycetidae</taxon>
        <taxon>Agaricales</taxon>
        <taxon>Agaricineae</taxon>
        <taxon>Hymenogastraceae</taxon>
        <taxon>Hebeloma</taxon>
    </lineage>
</organism>
<dbReference type="GO" id="GO:0008413">
    <property type="term" value="F:8-oxo-7,8-dihydroguanosine triphosphate pyrophosphatase activity"/>
    <property type="evidence" value="ECO:0007669"/>
    <property type="project" value="InterPro"/>
</dbReference>
<evidence type="ECO:0000313" key="26">
    <source>
        <dbReference type="Proteomes" id="UP000053424"/>
    </source>
</evidence>
<dbReference type="PRINTS" id="PR01403">
    <property type="entry name" value="8OXTPHPHTASE"/>
</dbReference>
<dbReference type="HOGENOM" id="CLU_037162_11_0_1"/>
<evidence type="ECO:0000256" key="12">
    <source>
        <dbReference type="ARBA" id="ARBA00024596"/>
    </source>
</evidence>
<evidence type="ECO:0000256" key="2">
    <source>
        <dbReference type="ARBA" id="ARBA00004123"/>
    </source>
</evidence>
<evidence type="ECO:0000256" key="23">
    <source>
        <dbReference type="ARBA" id="ARBA00053094"/>
    </source>
</evidence>
<comment type="catalytic activity">
    <reaction evidence="22">
        <text>N(6)-methyl-dATP + H2O = N(6)-methyl-dAMP + diphosphate + H(+)</text>
        <dbReference type="Rhea" id="RHEA:67604"/>
        <dbReference type="ChEBI" id="CHEBI:15377"/>
        <dbReference type="ChEBI" id="CHEBI:15378"/>
        <dbReference type="ChEBI" id="CHEBI:33019"/>
        <dbReference type="ChEBI" id="CHEBI:169976"/>
        <dbReference type="ChEBI" id="CHEBI:172872"/>
    </reaction>
    <physiologicalReaction direction="left-to-right" evidence="22">
        <dbReference type="Rhea" id="RHEA:67605"/>
    </physiologicalReaction>
</comment>
<comment type="subcellular location">
    <subcellularLocation>
        <location evidence="2">Nucleus</location>
    </subcellularLocation>
</comment>
<dbReference type="GO" id="GO:0042262">
    <property type="term" value="P:DNA protection"/>
    <property type="evidence" value="ECO:0007669"/>
    <property type="project" value="InterPro"/>
</dbReference>
<evidence type="ECO:0000256" key="3">
    <source>
        <dbReference type="ARBA" id="ARBA00005582"/>
    </source>
</evidence>
<evidence type="ECO:0000256" key="6">
    <source>
        <dbReference type="ARBA" id="ARBA00022801"/>
    </source>
</evidence>
<comment type="catalytic activity">
    <reaction evidence="9">
        <text>8-oxo-dATP + H2O = 8-oxo-dAMP + diphosphate + H(+)</text>
        <dbReference type="Rhea" id="RHEA:65396"/>
        <dbReference type="ChEBI" id="CHEBI:15377"/>
        <dbReference type="ChEBI" id="CHEBI:15378"/>
        <dbReference type="ChEBI" id="CHEBI:33019"/>
        <dbReference type="ChEBI" id="CHEBI:71361"/>
        <dbReference type="ChEBI" id="CHEBI:172871"/>
    </reaction>
    <physiologicalReaction direction="left-to-right" evidence="9">
        <dbReference type="Rhea" id="RHEA:65397"/>
    </physiologicalReaction>
</comment>
<evidence type="ECO:0000256" key="18">
    <source>
        <dbReference type="ARBA" id="ARBA00031927"/>
    </source>
</evidence>
<reference evidence="25 26" key="1">
    <citation type="submission" date="2014-04" db="EMBL/GenBank/DDBJ databases">
        <authorList>
            <consortium name="DOE Joint Genome Institute"/>
            <person name="Kuo A."/>
            <person name="Gay G."/>
            <person name="Dore J."/>
            <person name="Kohler A."/>
            <person name="Nagy L.G."/>
            <person name="Floudas D."/>
            <person name="Copeland A."/>
            <person name="Barry K.W."/>
            <person name="Cichocki N."/>
            <person name="Veneault-Fourrey C."/>
            <person name="LaButti K."/>
            <person name="Lindquist E.A."/>
            <person name="Lipzen A."/>
            <person name="Lundell T."/>
            <person name="Morin E."/>
            <person name="Murat C."/>
            <person name="Sun H."/>
            <person name="Tunlid A."/>
            <person name="Henrissat B."/>
            <person name="Grigoriev I.V."/>
            <person name="Hibbett D.S."/>
            <person name="Martin F."/>
            <person name="Nordberg H.P."/>
            <person name="Cantor M.N."/>
            <person name="Hua S.X."/>
        </authorList>
    </citation>
    <scope>NUCLEOTIDE SEQUENCE [LARGE SCALE GENOMIC DNA]</scope>
    <source>
        <strain evidence="26">h7</strain>
    </source>
</reference>
<comment type="subunit">
    <text evidence="4">Monomer.</text>
</comment>
<dbReference type="CDD" id="cd03427">
    <property type="entry name" value="NUDIX_MTH1_Nudt1"/>
    <property type="match status" value="1"/>
</dbReference>
<comment type="similarity">
    <text evidence="3">Belongs to the Nudix hydrolase family.</text>
</comment>
<evidence type="ECO:0000256" key="17">
    <source>
        <dbReference type="ARBA" id="ARBA00030682"/>
    </source>
</evidence>
<comment type="catalytic activity">
    <reaction evidence="20">
        <text>N(6)-methyl-ATP + H2O = N(6)-methyl-AMP + diphosphate + H(+)</text>
        <dbReference type="Rhea" id="RHEA:67608"/>
        <dbReference type="ChEBI" id="CHEBI:15377"/>
        <dbReference type="ChEBI" id="CHEBI:15378"/>
        <dbReference type="ChEBI" id="CHEBI:33019"/>
        <dbReference type="ChEBI" id="CHEBI:144842"/>
        <dbReference type="ChEBI" id="CHEBI:172873"/>
    </reaction>
    <physiologicalReaction direction="left-to-right" evidence="20">
        <dbReference type="Rhea" id="RHEA:67609"/>
    </physiologicalReaction>
</comment>
<reference evidence="26" key="2">
    <citation type="submission" date="2015-01" db="EMBL/GenBank/DDBJ databases">
        <title>Evolutionary Origins and Diversification of the Mycorrhizal Mutualists.</title>
        <authorList>
            <consortium name="DOE Joint Genome Institute"/>
            <consortium name="Mycorrhizal Genomics Consortium"/>
            <person name="Kohler A."/>
            <person name="Kuo A."/>
            <person name="Nagy L.G."/>
            <person name="Floudas D."/>
            <person name="Copeland A."/>
            <person name="Barry K.W."/>
            <person name="Cichocki N."/>
            <person name="Veneault-Fourrey C."/>
            <person name="LaButti K."/>
            <person name="Lindquist E.A."/>
            <person name="Lipzen A."/>
            <person name="Lundell T."/>
            <person name="Morin E."/>
            <person name="Murat C."/>
            <person name="Riley R."/>
            <person name="Ohm R."/>
            <person name="Sun H."/>
            <person name="Tunlid A."/>
            <person name="Henrissat B."/>
            <person name="Grigoriev I.V."/>
            <person name="Hibbett D.S."/>
            <person name="Martin F."/>
        </authorList>
    </citation>
    <scope>NUCLEOTIDE SEQUENCE [LARGE SCALE GENOMIC DNA]</scope>
    <source>
        <strain evidence="26">h7</strain>
    </source>
</reference>
<dbReference type="PANTHER" id="PTHR43758">
    <property type="entry name" value="7,8-DIHYDRO-8-OXOGUANINE TRIPHOSPHATASE"/>
    <property type="match status" value="1"/>
</dbReference>
<dbReference type="GO" id="GO:0046872">
    <property type="term" value="F:metal ion binding"/>
    <property type="evidence" value="ECO:0007669"/>
    <property type="project" value="UniProtKB-KW"/>
</dbReference>
<comment type="function">
    <text evidence="23">Oxidized purine nucleoside triphosphate hydrolase which is a prominent sanitizer of the oxidized nucleotide pool. Catalyzes the hydrolysis of 2-oxo-dATP (2-hydroxy-dATP) into 2-oxo-dAMP. Also has a significant hydrolase activity toward 2-oxo-ATP, 8-oxo-dGTP and 8-oxo-dATP. Through the hydrolysis of oxidized purine nucleoside triphosphates, prevents their incorporation into DNA and the subsequent transversions A:T to C:G and G:C to T:A. Also catalyzes the hydrolysis of methylated purine nucleoside triphosphate preventing their integration into DNA. Through this antimutagenic activity protects cells from oxidative stress.</text>
</comment>
<dbReference type="AlphaFoldDB" id="A0A0C2XX30"/>
<dbReference type="OrthoDB" id="447842at2759"/>
<evidence type="ECO:0000256" key="7">
    <source>
        <dbReference type="ARBA" id="ARBA00022842"/>
    </source>
</evidence>
<dbReference type="STRING" id="686832.A0A0C2XX30"/>
<evidence type="ECO:0000256" key="1">
    <source>
        <dbReference type="ARBA" id="ARBA00001946"/>
    </source>
</evidence>
<dbReference type="GO" id="GO:0005737">
    <property type="term" value="C:cytoplasm"/>
    <property type="evidence" value="ECO:0007669"/>
    <property type="project" value="TreeGrafter"/>
</dbReference>
<evidence type="ECO:0000256" key="9">
    <source>
        <dbReference type="ARBA" id="ARBA00024448"/>
    </source>
</evidence>
<dbReference type="EMBL" id="KN831778">
    <property type="protein sequence ID" value="KIM42198.1"/>
    <property type="molecule type" value="Genomic_DNA"/>
</dbReference>
<dbReference type="InterPro" id="IPR020084">
    <property type="entry name" value="NUDIX_hydrolase_CS"/>
</dbReference>
<dbReference type="Gene3D" id="3.90.79.10">
    <property type="entry name" value="Nucleoside Triphosphate Pyrophosphohydrolase"/>
    <property type="match status" value="1"/>
</dbReference>
<evidence type="ECO:0000256" key="22">
    <source>
        <dbReference type="ARBA" id="ARBA00049032"/>
    </source>
</evidence>
<dbReference type="PROSITE" id="PS51462">
    <property type="entry name" value="NUDIX"/>
    <property type="match status" value="1"/>
</dbReference>
<comment type="catalytic activity">
    <reaction evidence="12">
        <text>2-oxo-ATP + H2O = 2-oxo-AMP + diphosphate + H(+)</text>
        <dbReference type="Rhea" id="RHEA:67392"/>
        <dbReference type="ChEBI" id="CHEBI:15377"/>
        <dbReference type="ChEBI" id="CHEBI:15378"/>
        <dbReference type="ChEBI" id="CHEBI:33019"/>
        <dbReference type="ChEBI" id="CHEBI:71395"/>
        <dbReference type="ChEBI" id="CHEBI:172878"/>
    </reaction>
    <physiologicalReaction direction="left-to-right" evidence="12">
        <dbReference type="Rhea" id="RHEA:67393"/>
    </physiologicalReaction>
</comment>
<evidence type="ECO:0000256" key="13">
    <source>
        <dbReference type="ARBA" id="ARBA00026103"/>
    </source>
</evidence>
<dbReference type="GO" id="GO:0005634">
    <property type="term" value="C:nucleus"/>
    <property type="evidence" value="ECO:0007669"/>
    <property type="project" value="UniProtKB-SubCell"/>
</dbReference>
<evidence type="ECO:0000256" key="15">
    <source>
        <dbReference type="ARBA" id="ARBA00029673"/>
    </source>
</evidence>
<dbReference type="Pfam" id="PF00293">
    <property type="entry name" value="NUDIX"/>
    <property type="match status" value="1"/>
</dbReference>
<comment type="catalytic activity">
    <reaction evidence="21">
        <text>O(6)-methyl-dGTP + H2O = O(6)-methyl-dGMP + diphosphate + H(+)</text>
        <dbReference type="Rhea" id="RHEA:67600"/>
        <dbReference type="ChEBI" id="CHEBI:15377"/>
        <dbReference type="ChEBI" id="CHEBI:15378"/>
        <dbReference type="ChEBI" id="CHEBI:33019"/>
        <dbReference type="ChEBI" id="CHEBI:169974"/>
        <dbReference type="ChEBI" id="CHEBI:169975"/>
    </reaction>
    <physiologicalReaction direction="left-to-right" evidence="21">
        <dbReference type="Rhea" id="RHEA:67601"/>
    </physiologicalReaction>
</comment>
<proteinExistence type="inferred from homology"/>
<keyword evidence="26" id="KW-1185">Reference proteome</keyword>
<dbReference type="InterPro" id="IPR000086">
    <property type="entry name" value="NUDIX_hydrolase_dom"/>
</dbReference>
<dbReference type="InterPro" id="IPR015797">
    <property type="entry name" value="NUDIX_hydrolase-like_dom_sf"/>
</dbReference>
<evidence type="ECO:0000256" key="10">
    <source>
        <dbReference type="ARBA" id="ARBA00024459"/>
    </source>
</evidence>
<evidence type="ECO:0000256" key="21">
    <source>
        <dbReference type="ARBA" id="ARBA00048894"/>
    </source>
</evidence>
<evidence type="ECO:0000313" key="25">
    <source>
        <dbReference type="EMBL" id="KIM42198.1"/>
    </source>
</evidence>
<accession>A0A0C2XX30</accession>
<sequence>MTDTSIPPGIDSTLSLQYHASGGNDKSEWAPYTQVKYYTNAFIAYDGKILLGYKKRGFGMGKYNGYGGKVEPGETPLQAAARELQEESGVTATLEHAGSLFFFTAGAEWAFQIEIYRADSYEGTITESDEMRPEWFASGLKKTASHVDDSDLDLPPIPYVKMWETDEIWIPLLLSKQPFAGRADFIKDGDDFKPWKWWYGRVVDGAKES</sequence>
<evidence type="ECO:0000256" key="20">
    <source>
        <dbReference type="ARBA" id="ARBA00048002"/>
    </source>
</evidence>
<keyword evidence="8" id="KW-0539">Nucleus</keyword>
<feature type="domain" description="Nudix hydrolase" evidence="24">
    <location>
        <begin position="28"/>
        <end position="160"/>
    </location>
</feature>
<evidence type="ECO:0000256" key="8">
    <source>
        <dbReference type="ARBA" id="ARBA00023242"/>
    </source>
</evidence>
<dbReference type="InterPro" id="IPR003563">
    <property type="entry name" value="8ODP"/>
</dbReference>
<gene>
    <name evidence="25" type="ORF">M413DRAFT_444646</name>
</gene>